<sequence length="55" mass="6330">MKQALVKNHLFLASVTLLWFFGIPFFAEANPTTSSKLKEAALEQFEDHCFKCHDE</sequence>
<dbReference type="EMBL" id="UINC01061831">
    <property type="protein sequence ID" value="SVB87824.1"/>
    <property type="molecule type" value="Genomic_DNA"/>
</dbReference>
<evidence type="ECO:0000313" key="1">
    <source>
        <dbReference type="EMBL" id="SVB87824.1"/>
    </source>
</evidence>
<name>A0A382HKC4_9ZZZZ</name>
<feature type="non-terminal residue" evidence="1">
    <location>
        <position position="55"/>
    </location>
</feature>
<organism evidence="1">
    <name type="scientific">marine metagenome</name>
    <dbReference type="NCBI Taxonomy" id="408172"/>
    <lineage>
        <taxon>unclassified sequences</taxon>
        <taxon>metagenomes</taxon>
        <taxon>ecological metagenomes</taxon>
    </lineage>
</organism>
<reference evidence="1" key="1">
    <citation type="submission" date="2018-05" db="EMBL/GenBank/DDBJ databases">
        <authorList>
            <person name="Lanie J.A."/>
            <person name="Ng W.-L."/>
            <person name="Kazmierczak K.M."/>
            <person name="Andrzejewski T.M."/>
            <person name="Davidsen T.M."/>
            <person name="Wayne K.J."/>
            <person name="Tettelin H."/>
            <person name="Glass J.I."/>
            <person name="Rusch D."/>
            <person name="Podicherti R."/>
            <person name="Tsui H.-C.T."/>
            <person name="Winkler M.E."/>
        </authorList>
    </citation>
    <scope>NUCLEOTIDE SEQUENCE</scope>
</reference>
<gene>
    <name evidence="1" type="ORF">METZ01_LOCUS240678</name>
</gene>
<accession>A0A382HKC4</accession>
<protein>
    <submittedName>
        <fullName evidence="1">Uncharacterized protein</fullName>
    </submittedName>
</protein>
<proteinExistence type="predicted"/>
<dbReference type="AlphaFoldDB" id="A0A382HKC4"/>